<evidence type="ECO:0000313" key="3">
    <source>
        <dbReference type="Proteomes" id="UP000822476"/>
    </source>
</evidence>
<comment type="caution">
    <text evidence="2">The sequence shown here is derived from an EMBL/GenBank/DDBJ whole genome shotgun (WGS) entry which is preliminary data.</text>
</comment>
<dbReference type="InterPro" id="IPR009836">
    <property type="entry name" value="GRDP-like"/>
</dbReference>
<organism evidence="2 3">
    <name type="scientific">Paragonimus skrjabini miyazakii</name>
    <dbReference type="NCBI Taxonomy" id="59628"/>
    <lineage>
        <taxon>Eukaryota</taxon>
        <taxon>Metazoa</taxon>
        <taxon>Spiralia</taxon>
        <taxon>Lophotrochozoa</taxon>
        <taxon>Platyhelminthes</taxon>
        <taxon>Trematoda</taxon>
        <taxon>Digenea</taxon>
        <taxon>Plagiorchiida</taxon>
        <taxon>Troglotremata</taxon>
        <taxon>Troglotrematidae</taxon>
        <taxon>Paragonimus</taxon>
    </lineage>
</organism>
<dbReference type="Pfam" id="PF07173">
    <property type="entry name" value="GRDP-like"/>
    <property type="match status" value="1"/>
</dbReference>
<name>A0A8S9Z024_9TREM</name>
<dbReference type="PANTHER" id="PTHR34365:SF7">
    <property type="entry name" value="GLYCINE-RICH DOMAIN-CONTAINING PROTEIN 1"/>
    <property type="match status" value="1"/>
</dbReference>
<protein>
    <submittedName>
        <fullName evidence="2">Uncharacterized protein</fullName>
    </submittedName>
</protein>
<dbReference type="OrthoDB" id="2684236at2759"/>
<gene>
    <name evidence="2" type="ORF">EG68_02001</name>
</gene>
<accession>A0A8S9Z024</accession>
<sequence length="1084" mass="123269">MKKIPVSINLSVVCRRVIELFQRFDQHADYLGPSSAHETLQKLALYRYEVLWLPLAAAHKLYAGAPVDVHWIWLAHMLDPLAYRQDCQRVIELFQRFDQHADYLGPSSAHETLQKLALYRYEVLWLPLAAAHKLYAGAPVDVHWIWLAHMLDPLAYRQDCQRMVGKLIEHKLVSNKKLKQMTDKARAMWQLHYPKEPFDFNTGRIGFGHLLEKQDHNLWNWSKIASGDLLTIARCHQHFFYQVSLPHFMQADHLKEAEQRYRQFVHLKRIQHQYQQWHNHGMVDFAQSVANQARKDDSSMPETSNSISEPLLSCLPFDIELCWRAHLFHPRVYARDMSCLFGKLLHHPCQPYRFCMLSRLDDTLFAAQFRNGTKERVCSLPRIDQLWTTCFPDQPLDKSGCLDRGISTRNRLKRLSSVDIYRIATKYAQVSLNSVVAQLHPTPDKFAIKIQHIGQLHGDHDSTNGNRQVAKLNSPGCVWNAVDPGKPIARFTVISGVQDELTIQLIDKRGWFCPSNSLLGLATVSLQRAIESFRETVPVDYELSSEFEGLDKQPSSKPKLTSVTEKETSDSGLSHIFAQRKTNLCQTLLSTIKKDVTEDMVCSNTDALPRNSFGMTYSAGLGLHPLREERAMIVKDADGDWCIVIGHWSGFQRFPAPEMADSSTECTPEKSYLNFSTTHGSGGHLSLRMHWLKVNERKVTCAQVLCQPRIINQEGCVHKNIPTTSENGRSTNNLKPTESCMTKLSTLGDLESPSVITSSTSFESAVCQVGTTQSDSLPVNDTPEKRCARTLFTDVWKTEWVVAANATKEWTSEIMQLNNPSFRSKNQFDICCEDRTVSQDPEKPVEVVGMVYLQSVRHGNSTGDKTVTPRVQVALFKPIKEFVSCMQQIETKQNARSSLSKFNATPPPTRGLMDSLTYVMCLGVGHPVDTLIPSIQFLRQLQRAEQLSHLSHLNIVDSYQVDTFNGNGVKTKDETMKPYDDAHNSFSYSLHRIIPEEHGNNISRSVEHNSFDTSWHTPPVNTSNEIPQRQSNLEQPHATFTKLSRSAFNGWRLSDFYDYFLLELPDVCSGCVYGCQFCNGLGIL</sequence>
<proteinExistence type="predicted"/>
<keyword evidence="3" id="KW-1185">Reference proteome</keyword>
<reference evidence="2" key="1">
    <citation type="submission" date="2019-07" db="EMBL/GenBank/DDBJ databases">
        <title>Annotation for the trematode Paragonimus miyazaki's.</title>
        <authorList>
            <person name="Choi Y.-J."/>
        </authorList>
    </citation>
    <scope>NUCLEOTIDE SEQUENCE</scope>
    <source>
        <strain evidence="2">Japan</strain>
    </source>
</reference>
<dbReference type="EMBL" id="JTDE01000626">
    <property type="protein sequence ID" value="KAF7260745.1"/>
    <property type="molecule type" value="Genomic_DNA"/>
</dbReference>
<dbReference type="PANTHER" id="PTHR34365">
    <property type="entry name" value="ENOLASE (DUF1399)"/>
    <property type="match status" value="1"/>
</dbReference>
<feature type="compositionally biased region" description="Polar residues" evidence="1">
    <location>
        <begin position="553"/>
        <end position="563"/>
    </location>
</feature>
<dbReference type="AlphaFoldDB" id="A0A8S9Z024"/>
<evidence type="ECO:0000256" key="1">
    <source>
        <dbReference type="SAM" id="MobiDB-lite"/>
    </source>
</evidence>
<evidence type="ECO:0000313" key="2">
    <source>
        <dbReference type="EMBL" id="KAF7260745.1"/>
    </source>
</evidence>
<feature type="region of interest" description="Disordered" evidence="1">
    <location>
        <begin position="548"/>
        <end position="567"/>
    </location>
</feature>
<dbReference type="Proteomes" id="UP000822476">
    <property type="component" value="Unassembled WGS sequence"/>
</dbReference>